<evidence type="ECO:0000256" key="4">
    <source>
        <dbReference type="ARBA" id="ARBA00012483"/>
    </source>
</evidence>
<keyword evidence="8" id="KW-0677">Repeat</keyword>
<reference evidence="18" key="1">
    <citation type="journal article" date="2023" name="Plant J.">
        <title>The genome of the king protea, Protea cynaroides.</title>
        <authorList>
            <person name="Chang J."/>
            <person name="Duong T.A."/>
            <person name="Schoeman C."/>
            <person name="Ma X."/>
            <person name="Roodt D."/>
            <person name="Barker N."/>
            <person name="Li Z."/>
            <person name="Van de Peer Y."/>
            <person name="Mizrachi E."/>
        </authorList>
    </citation>
    <scope>NUCLEOTIDE SEQUENCE</scope>
    <source>
        <tissue evidence="18">Young leaves</tissue>
    </source>
</reference>
<dbReference type="InterPro" id="IPR056527">
    <property type="entry name" value="WD40_RFWD3"/>
</dbReference>
<dbReference type="OrthoDB" id="5600418at2759"/>
<dbReference type="EMBL" id="JAMYWD010000002">
    <property type="protein sequence ID" value="KAJ4977806.1"/>
    <property type="molecule type" value="Genomic_DNA"/>
</dbReference>
<keyword evidence="9" id="KW-0227">DNA damage</keyword>
<keyword evidence="11" id="KW-0234">DNA repair</keyword>
<evidence type="ECO:0000256" key="1">
    <source>
        <dbReference type="ARBA" id="ARBA00000900"/>
    </source>
</evidence>
<dbReference type="PANTHER" id="PTHR16047">
    <property type="entry name" value="RFWD3 PROTEIN"/>
    <property type="match status" value="1"/>
</dbReference>
<feature type="compositionally biased region" description="Low complexity" evidence="16">
    <location>
        <begin position="69"/>
        <end position="79"/>
    </location>
</feature>
<evidence type="ECO:0000256" key="3">
    <source>
        <dbReference type="ARBA" id="ARBA00004906"/>
    </source>
</evidence>
<keyword evidence="5" id="KW-0963">Cytoplasm</keyword>
<dbReference type="InterPro" id="IPR013083">
    <property type="entry name" value="Znf_RING/FYVE/PHD"/>
</dbReference>
<dbReference type="Pfam" id="PF13639">
    <property type="entry name" value="zf-RING_2"/>
    <property type="match status" value="1"/>
</dbReference>
<evidence type="ECO:0000256" key="13">
    <source>
        <dbReference type="ARBA" id="ARBA00034306"/>
    </source>
</evidence>
<evidence type="ECO:0000256" key="16">
    <source>
        <dbReference type="SAM" id="MobiDB-lite"/>
    </source>
</evidence>
<dbReference type="AlphaFoldDB" id="A0A9Q0KWS6"/>
<dbReference type="SUPFAM" id="SSF50978">
    <property type="entry name" value="WD40 repeat-like"/>
    <property type="match status" value="1"/>
</dbReference>
<accession>A0A9Q0KWS6</accession>
<keyword evidence="15" id="KW-0175">Coiled coil</keyword>
<dbReference type="Gene3D" id="3.30.40.10">
    <property type="entry name" value="Zinc/RING finger domain, C3HC4 (zinc finger)"/>
    <property type="match status" value="1"/>
</dbReference>
<evidence type="ECO:0000313" key="19">
    <source>
        <dbReference type="Proteomes" id="UP001141806"/>
    </source>
</evidence>
<evidence type="ECO:0000256" key="7">
    <source>
        <dbReference type="ARBA" id="ARBA00022679"/>
    </source>
</evidence>
<evidence type="ECO:0000256" key="9">
    <source>
        <dbReference type="ARBA" id="ARBA00022763"/>
    </source>
</evidence>
<keyword evidence="6" id="KW-0853">WD repeat</keyword>
<keyword evidence="19" id="KW-1185">Reference proteome</keyword>
<feature type="compositionally biased region" description="Acidic residues" evidence="16">
    <location>
        <begin position="12"/>
        <end position="55"/>
    </location>
</feature>
<dbReference type="Proteomes" id="UP001141806">
    <property type="component" value="Unassembled WGS sequence"/>
</dbReference>
<dbReference type="GO" id="GO:0005737">
    <property type="term" value="C:cytoplasm"/>
    <property type="evidence" value="ECO:0007669"/>
    <property type="project" value="UniProtKB-SubCell"/>
</dbReference>
<dbReference type="InterPro" id="IPR036322">
    <property type="entry name" value="WD40_repeat_dom_sf"/>
</dbReference>
<evidence type="ECO:0000256" key="5">
    <source>
        <dbReference type="ARBA" id="ARBA00022490"/>
    </source>
</evidence>
<organism evidence="18 19">
    <name type="scientific">Protea cynaroides</name>
    <dbReference type="NCBI Taxonomy" id="273540"/>
    <lineage>
        <taxon>Eukaryota</taxon>
        <taxon>Viridiplantae</taxon>
        <taxon>Streptophyta</taxon>
        <taxon>Embryophyta</taxon>
        <taxon>Tracheophyta</taxon>
        <taxon>Spermatophyta</taxon>
        <taxon>Magnoliopsida</taxon>
        <taxon>Proteales</taxon>
        <taxon>Proteaceae</taxon>
        <taxon>Protea</taxon>
    </lineage>
</organism>
<dbReference type="GO" id="GO:0008270">
    <property type="term" value="F:zinc ion binding"/>
    <property type="evidence" value="ECO:0007669"/>
    <property type="project" value="UniProtKB-KW"/>
</dbReference>
<protein>
    <recommendedName>
        <fullName evidence="4">RING-type E3 ubiquitin transferase</fullName>
        <ecNumber evidence="4">2.3.2.27</ecNumber>
    </recommendedName>
</protein>
<keyword evidence="14" id="KW-0862">Zinc</keyword>
<feature type="compositionally biased region" description="Basic and acidic residues" evidence="16">
    <location>
        <begin position="56"/>
        <end position="68"/>
    </location>
</feature>
<evidence type="ECO:0000256" key="14">
    <source>
        <dbReference type="PROSITE-ProRule" id="PRU00175"/>
    </source>
</evidence>
<name>A0A9Q0KWS6_9MAGN</name>
<evidence type="ECO:0000256" key="10">
    <source>
        <dbReference type="ARBA" id="ARBA00022786"/>
    </source>
</evidence>
<comment type="caution">
    <text evidence="18">The sequence shown here is derived from an EMBL/GenBank/DDBJ whole genome shotgun (WGS) entry which is preliminary data.</text>
</comment>
<comment type="subcellular location">
    <subcellularLocation>
        <location evidence="2">Cytoplasm</location>
    </subcellularLocation>
    <subcellularLocation>
        <location evidence="13">Nucleus</location>
        <location evidence="13">Nuclear body</location>
    </subcellularLocation>
</comment>
<dbReference type="PROSITE" id="PS50089">
    <property type="entry name" value="ZF_RING_2"/>
    <property type="match status" value="1"/>
</dbReference>
<dbReference type="SMART" id="SM00184">
    <property type="entry name" value="RING"/>
    <property type="match status" value="1"/>
</dbReference>
<evidence type="ECO:0000256" key="6">
    <source>
        <dbReference type="ARBA" id="ARBA00022574"/>
    </source>
</evidence>
<feature type="region of interest" description="Disordered" evidence="16">
    <location>
        <begin position="108"/>
        <end position="130"/>
    </location>
</feature>
<feature type="region of interest" description="Disordered" evidence="16">
    <location>
        <begin position="1"/>
        <end position="79"/>
    </location>
</feature>
<dbReference type="InterPro" id="IPR015943">
    <property type="entry name" value="WD40/YVTN_repeat-like_dom_sf"/>
</dbReference>
<dbReference type="GO" id="GO:0061630">
    <property type="term" value="F:ubiquitin protein ligase activity"/>
    <property type="evidence" value="ECO:0007669"/>
    <property type="project" value="UniProtKB-EC"/>
</dbReference>
<keyword evidence="14" id="KW-0479">Metal-binding</keyword>
<dbReference type="InterPro" id="IPR037381">
    <property type="entry name" value="RFWD3"/>
</dbReference>
<evidence type="ECO:0000259" key="17">
    <source>
        <dbReference type="PROSITE" id="PS50089"/>
    </source>
</evidence>
<proteinExistence type="predicted"/>
<evidence type="ECO:0000256" key="2">
    <source>
        <dbReference type="ARBA" id="ARBA00004496"/>
    </source>
</evidence>
<dbReference type="PANTHER" id="PTHR16047:SF7">
    <property type="entry name" value="E3 UBIQUITIN-PROTEIN LIGASE RFWD3"/>
    <property type="match status" value="1"/>
</dbReference>
<sequence length="654" mass="72676">MPNNDPYHGWVEVDETAAAIEEEDEEEEEEGEEEEEEEDEEEEEEEEEEDEDGRDEDYVLPDRMERVSQNHSSNSVQSVGLQGVEEVNASIPQVRQNAIEVVDVEDDYRRREQREASSSSARRVGTEEIDDVEQPYLNDLDGASCPICMEPWSAEGVHQLCCLPCGHLYGKSCIERWIRQCGRNNAKCPQCKKKYTLSAIRVLYASRIVAVDDNTQKKVVCLQEEIRSLKSRIESSEIRIERAEKKIESFFTEIKTKGTFLGIASRGQVQVRPSELIAVPGGSQGQILSGHNISVGSQGSSCCSFEFKDELLVDGARIFDMDAYSPLLLLARRLPGMGGMHVLTKISLIYPDEREDIHLPHNTKAVRDLHVSPCSSKLALLASLGKKLSILSMERNNFVLTYDLPVPAWSCSWDLNSSHHIYAGLQNGMILVFDTRQTTGPIESIRELSSHPVHTIYSLGHDSTVPSGGRTLLSASSVGPCIWNTGVVGHRPSLVPGMENQGVCISLAYSPTSDDIMATFRPKVQTSNDAVGTQPSSSPSLTVLGQGIQGSHVHVKRMGSSFYHTVGSTSTYVNDVRLPKSIIINLENCNPLFAYGDEATRSMKIWDLSSLRVVQTLEEQHQHPILDVKYTCWGTGLLGYVSEDKLELFSPRLS</sequence>
<evidence type="ECO:0000256" key="8">
    <source>
        <dbReference type="ARBA" id="ARBA00022737"/>
    </source>
</evidence>
<comment type="catalytic activity">
    <reaction evidence="1">
        <text>S-ubiquitinyl-[E2 ubiquitin-conjugating enzyme]-L-cysteine + [acceptor protein]-L-lysine = [E2 ubiquitin-conjugating enzyme]-L-cysteine + N(6)-ubiquitinyl-[acceptor protein]-L-lysine.</text>
        <dbReference type="EC" id="2.3.2.27"/>
    </reaction>
</comment>
<dbReference type="CDD" id="cd16450">
    <property type="entry name" value="mRING-C3HGC3_RFWD3"/>
    <property type="match status" value="1"/>
</dbReference>
<evidence type="ECO:0000256" key="15">
    <source>
        <dbReference type="SAM" id="Coils"/>
    </source>
</evidence>
<evidence type="ECO:0000313" key="18">
    <source>
        <dbReference type="EMBL" id="KAJ4977806.1"/>
    </source>
</evidence>
<evidence type="ECO:0000256" key="12">
    <source>
        <dbReference type="ARBA" id="ARBA00023242"/>
    </source>
</evidence>
<dbReference type="Gene3D" id="2.130.10.10">
    <property type="entry name" value="YVTN repeat-like/Quinoprotein amine dehydrogenase"/>
    <property type="match status" value="1"/>
</dbReference>
<dbReference type="GO" id="GO:0036297">
    <property type="term" value="P:interstrand cross-link repair"/>
    <property type="evidence" value="ECO:0007669"/>
    <property type="project" value="InterPro"/>
</dbReference>
<gene>
    <name evidence="18" type="ORF">NE237_008586</name>
</gene>
<keyword evidence="10" id="KW-0833">Ubl conjugation pathway</keyword>
<feature type="domain" description="RING-type" evidence="17">
    <location>
        <begin position="145"/>
        <end position="192"/>
    </location>
</feature>
<dbReference type="Pfam" id="PF23419">
    <property type="entry name" value="WD40_RFWD3"/>
    <property type="match status" value="1"/>
</dbReference>
<keyword evidence="12" id="KW-0539">Nucleus</keyword>
<feature type="coiled-coil region" evidence="15">
    <location>
        <begin position="219"/>
        <end position="253"/>
    </location>
</feature>
<dbReference type="GO" id="GO:0016567">
    <property type="term" value="P:protein ubiquitination"/>
    <property type="evidence" value="ECO:0007669"/>
    <property type="project" value="InterPro"/>
</dbReference>
<evidence type="ECO:0000256" key="11">
    <source>
        <dbReference type="ARBA" id="ARBA00023204"/>
    </source>
</evidence>
<dbReference type="GO" id="GO:0016604">
    <property type="term" value="C:nuclear body"/>
    <property type="evidence" value="ECO:0007669"/>
    <property type="project" value="UniProtKB-SubCell"/>
</dbReference>
<comment type="pathway">
    <text evidence="3">Protein modification; protein ubiquitination.</text>
</comment>
<dbReference type="EC" id="2.3.2.27" evidence="4"/>
<keyword evidence="7" id="KW-0808">Transferase</keyword>
<dbReference type="SUPFAM" id="SSF57850">
    <property type="entry name" value="RING/U-box"/>
    <property type="match status" value="1"/>
</dbReference>
<keyword evidence="14" id="KW-0863">Zinc-finger</keyword>
<dbReference type="InterPro" id="IPR001841">
    <property type="entry name" value="Znf_RING"/>
</dbReference>